<feature type="domain" description="HTH lysR-type" evidence="5">
    <location>
        <begin position="5"/>
        <end position="62"/>
    </location>
</feature>
<dbReference type="Proteomes" id="UP001243195">
    <property type="component" value="Unassembled WGS sequence"/>
</dbReference>
<dbReference type="InterPro" id="IPR036390">
    <property type="entry name" value="WH_DNA-bd_sf"/>
</dbReference>
<dbReference type="GO" id="GO:0006351">
    <property type="term" value="P:DNA-templated transcription"/>
    <property type="evidence" value="ECO:0007669"/>
    <property type="project" value="TreeGrafter"/>
</dbReference>
<dbReference type="SUPFAM" id="SSF46785">
    <property type="entry name" value="Winged helix' DNA-binding domain"/>
    <property type="match status" value="1"/>
</dbReference>
<evidence type="ECO:0000313" key="6">
    <source>
        <dbReference type="EMBL" id="MDQ9072247.1"/>
    </source>
</evidence>
<evidence type="ECO:0000259" key="5">
    <source>
        <dbReference type="PROSITE" id="PS50931"/>
    </source>
</evidence>
<keyword evidence="3" id="KW-0238">DNA-binding</keyword>
<evidence type="ECO:0000256" key="1">
    <source>
        <dbReference type="ARBA" id="ARBA00009437"/>
    </source>
</evidence>
<dbReference type="GO" id="GO:0003700">
    <property type="term" value="F:DNA-binding transcription factor activity"/>
    <property type="evidence" value="ECO:0007669"/>
    <property type="project" value="InterPro"/>
</dbReference>
<dbReference type="EMBL" id="JAVIDA010000017">
    <property type="protein sequence ID" value="MDQ9072247.1"/>
    <property type="molecule type" value="Genomic_DNA"/>
</dbReference>
<dbReference type="RefSeq" id="WP_308956658.1">
    <property type="nucleotide sequence ID" value="NZ_JAVICY010000020.1"/>
</dbReference>
<dbReference type="PANTHER" id="PTHR30537">
    <property type="entry name" value="HTH-TYPE TRANSCRIPTIONAL REGULATOR"/>
    <property type="match status" value="1"/>
</dbReference>
<evidence type="ECO:0000256" key="3">
    <source>
        <dbReference type="ARBA" id="ARBA00023125"/>
    </source>
</evidence>
<dbReference type="Gene3D" id="1.10.10.10">
    <property type="entry name" value="Winged helix-like DNA-binding domain superfamily/Winged helix DNA-binding domain"/>
    <property type="match status" value="1"/>
</dbReference>
<protein>
    <submittedName>
        <fullName evidence="6">LysR family transcriptional regulator</fullName>
    </submittedName>
</protein>
<dbReference type="PRINTS" id="PR00039">
    <property type="entry name" value="HTHLYSR"/>
</dbReference>
<dbReference type="SUPFAM" id="SSF53850">
    <property type="entry name" value="Periplasmic binding protein-like II"/>
    <property type="match status" value="1"/>
</dbReference>
<evidence type="ECO:0000256" key="2">
    <source>
        <dbReference type="ARBA" id="ARBA00023015"/>
    </source>
</evidence>
<keyword evidence="2" id="KW-0805">Transcription regulation</keyword>
<dbReference type="Pfam" id="PF00126">
    <property type="entry name" value="HTH_1"/>
    <property type="match status" value="1"/>
</dbReference>
<dbReference type="InterPro" id="IPR005119">
    <property type="entry name" value="LysR_subst-bd"/>
</dbReference>
<dbReference type="Pfam" id="PF03466">
    <property type="entry name" value="LysR_substrate"/>
    <property type="match status" value="1"/>
</dbReference>
<accession>A0AAW8JI26</accession>
<dbReference type="InterPro" id="IPR036388">
    <property type="entry name" value="WH-like_DNA-bd_sf"/>
</dbReference>
<dbReference type="Gene3D" id="3.40.190.10">
    <property type="entry name" value="Periplasmic binding protein-like II"/>
    <property type="match status" value="2"/>
</dbReference>
<dbReference type="InterPro" id="IPR058163">
    <property type="entry name" value="LysR-type_TF_proteobact-type"/>
</dbReference>
<dbReference type="FunFam" id="1.10.10.10:FF:000001">
    <property type="entry name" value="LysR family transcriptional regulator"/>
    <property type="match status" value="1"/>
</dbReference>
<sequence>MIEKISLNSLKFFYFVASYGSVTLAANKLFVTQSAVSKQIYNLEHCLDLTLFDRKNKSFSLTKDGEILLSCCQKIFSQLDQCLIELTQQNSLQTSLVLSCEPTLSMKWLIPRLAQFKAQTHGFDIVLLTGGGSIDFAKNHIDLAIRRNDFAWGEHIFSEKIADEYIVGVESSHPSVADELLISNSRPHFLKQIKKIQGLAQVLDTSSKTEFEHFYLCLEACMAGLGRTVISIYMIEKELKYQLLKTISPVVSDGSSYYLLSHNAFHEDPRKKIFLEWLKKQMLLSQAMIQE</sequence>
<gene>
    <name evidence="6" type="ORF">RFH51_12335</name>
</gene>
<dbReference type="AlphaFoldDB" id="A0AAW8JI26"/>
<comment type="similarity">
    <text evidence="1">Belongs to the LysR transcriptional regulatory family.</text>
</comment>
<dbReference type="PROSITE" id="PS50931">
    <property type="entry name" value="HTH_LYSR"/>
    <property type="match status" value="1"/>
</dbReference>
<name>A0AAW8JI26_9GAMM</name>
<evidence type="ECO:0000313" key="7">
    <source>
        <dbReference type="Proteomes" id="UP001243195"/>
    </source>
</evidence>
<reference evidence="6" key="1">
    <citation type="submission" date="2023-08" db="EMBL/GenBank/DDBJ databases">
        <title>Emergence of clinically-relevant ST2 carbapenem-resistant Acinetobacter baumannii strains in hospital sewages in Zhejiang, East of China.</title>
        <authorList>
            <person name="Kaichao C."/>
            <person name="Zhang R."/>
        </authorList>
    </citation>
    <scope>NUCLEOTIDE SEQUENCE</scope>
    <source>
        <strain evidence="6">M-SY-60</strain>
    </source>
</reference>
<keyword evidence="4" id="KW-0804">Transcription</keyword>
<comment type="caution">
    <text evidence="6">The sequence shown here is derived from an EMBL/GenBank/DDBJ whole genome shotgun (WGS) entry which is preliminary data.</text>
</comment>
<organism evidence="6 7">
    <name type="scientific">Acinetobacter gerneri</name>
    <dbReference type="NCBI Taxonomy" id="202952"/>
    <lineage>
        <taxon>Bacteria</taxon>
        <taxon>Pseudomonadati</taxon>
        <taxon>Pseudomonadota</taxon>
        <taxon>Gammaproteobacteria</taxon>
        <taxon>Moraxellales</taxon>
        <taxon>Moraxellaceae</taxon>
        <taxon>Acinetobacter</taxon>
    </lineage>
</organism>
<evidence type="ECO:0000256" key="4">
    <source>
        <dbReference type="ARBA" id="ARBA00023163"/>
    </source>
</evidence>
<dbReference type="GO" id="GO:0043565">
    <property type="term" value="F:sequence-specific DNA binding"/>
    <property type="evidence" value="ECO:0007669"/>
    <property type="project" value="TreeGrafter"/>
</dbReference>
<proteinExistence type="inferred from homology"/>
<dbReference type="PANTHER" id="PTHR30537:SF74">
    <property type="entry name" value="HTH-TYPE TRANSCRIPTIONAL REGULATOR TRPI"/>
    <property type="match status" value="1"/>
</dbReference>
<dbReference type="InterPro" id="IPR000847">
    <property type="entry name" value="LysR_HTH_N"/>
</dbReference>